<comment type="caution">
    <text evidence="1">The sequence shown here is derived from an EMBL/GenBank/DDBJ whole genome shotgun (WGS) entry which is preliminary data.</text>
</comment>
<organism evidence="1 2">
    <name type="scientific">Phytohabitans houttuyneae</name>
    <dbReference type="NCBI Taxonomy" id="1076126"/>
    <lineage>
        <taxon>Bacteria</taxon>
        <taxon>Bacillati</taxon>
        <taxon>Actinomycetota</taxon>
        <taxon>Actinomycetes</taxon>
        <taxon>Micromonosporales</taxon>
        <taxon>Micromonosporaceae</taxon>
    </lineage>
</organism>
<evidence type="ECO:0000313" key="1">
    <source>
        <dbReference type="EMBL" id="GFJ83752.1"/>
    </source>
</evidence>
<reference evidence="1 2" key="1">
    <citation type="submission" date="2020-03" db="EMBL/GenBank/DDBJ databases">
        <title>Whole genome shotgun sequence of Phytohabitans houttuyneae NBRC 108639.</title>
        <authorList>
            <person name="Komaki H."/>
            <person name="Tamura T."/>
        </authorList>
    </citation>
    <scope>NUCLEOTIDE SEQUENCE [LARGE SCALE GENOMIC DNA]</scope>
    <source>
        <strain evidence="1 2">NBRC 108639</strain>
    </source>
</reference>
<dbReference type="Proteomes" id="UP000482800">
    <property type="component" value="Unassembled WGS sequence"/>
</dbReference>
<keyword evidence="2" id="KW-1185">Reference proteome</keyword>
<gene>
    <name evidence="1" type="ORF">Phou_079320</name>
</gene>
<sequence length="121" mass="13131">MSVLPRGVGWGVVLDRGHEPVRLRAAELTQLGQGLYQLLTQFIGYQAAQVGWDPQGRVDPAELRHEWADEIAAGELPGLVLAEDVLPDLRGSAFVPFARGFLRIPYAGEHSSTLISDEGIA</sequence>
<dbReference type="EMBL" id="BLPF01000003">
    <property type="protein sequence ID" value="GFJ83752.1"/>
    <property type="molecule type" value="Genomic_DNA"/>
</dbReference>
<dbReference type="AlphaFoldDB" id="A0A6V8KEW9"/>
<dbReference type="RefSeq" id="WP_173066586.1">
    <property type="nucleotide sequence ID" value="NZ_BLPF01000003.1"/>
</dbReference>
<proteinExistence type="predicted"/>
<name>A0A6V8KEW9_9ACTN</name>
<reference evidence="1 2" key="2">
    <citation type="submission" date="2020-03" db="EMBL/GenBank/DDBJ databases">
        <authorList>
            <person name="Ichikawa N."/>
            <person name="Kimura A."/>
            <person name="Kitahashi Y."/>
            <person name="Uohara A."/>
        </authorList>
    </citation>
    <scope>NUCLEOTIDE SEQUENCE [LARGE SCALE GENOMIC DNA]</scope>
    <source>
        <strain evidence="1 2">NBRC 108639</strain>
    </source>
</reference>
<accession>A0A6V8KEW9</accession>
<protein>
    <submittedName>
        <fullName evidence="1">Uncharacterized protein</fullName>
    </submittedName>
</protein>
<evidence type="ECO:0000313" key="2">
    <source>
        <dbReference type="Proteomes" id="UP000482800"/>
    </source>
</evidence>